<gene>
    <name evidence="1" type="ORF">ACFQ4B_05090</name>
</gene>
<evidence type="ECO:0000313" key="1">
    <source>
        <dbReference type="EMBL" id="MFD1219482.1"/>
    </source>
</evidence>
<sequence length="335" mass="37498">MSKLYNIEVSSMIQEKNIIELSERYKTNTIDTSDKEMIEVLDAFAKEVGTSGKSHDNNFVMSELIKKTVEPLVFQPETSILSNVFNMGSIGEFDESMYTGLPKNTIKVYDANRGGNVPKSYVDPSVFNPIKTALQVETELSYSDLRRNGWKSIAKMTELTREAFEQEMFYRLFAGVDAALDALSGGDQVIDSGSGLTQANADTLARYLRDMSEGNPFMVGLSKYIDGFARMSGYETYLSNEMKNELNRVGRLALFDGVALSSIPTAKKTAKGHTLVPDKRIFGIAGVIGDAQMRGEMRLYETYDNNAEKVDLKFTGYDFDYAIYYLDKIARISFT</sequence>
<name>A0ABW3UGV8_9BACL</name>
<dbReference type="RefSeq" id="WP_345595167.1">
    <property type="nucleotide sequence ID" value="NZ_BAABJG010000055.1"/>
</dbReference>
<comment type="caution">
    <text evidence="1">The sequence shown here is derived from an EMBL/GenBank/DDBJ whole genome shotgun (WGS) entry which is preliminary data.</text>
</comment>
<reference evidence="2" key="1">
    <citation type="journal article" date="2019" name="Int. J. Syst. Evol. Microbiol.">
        <title>The Global Catalogue of Microorganisms (GCM) 10K type strain sequencing project: providing services to taxonomists for standard genome sequencing and annotation.</title>
        <authorList>
            <consortium name="The Broad Institute Genomics Platform"/>
            <consortium name="The Broad Institute Genome Sequencing Center for Infectious Disease"/>
            <person name="Wu L."/>
            <person name="Ma J."/>
        </authorList>
    </citation>
    <scope>NUCLEOTIDE SEQUENCE [LARGE SCALE GENOMIC DNA]</scope>
    <source>
        <strain evidence="2">CCUG 53270</strain>
    </source>
</reference>
<organism evidence="1 2">
    <name type="scientific">Paenibacillus vulneris</name>
    <dbReference type="NCBI Taxonomy" id="1133364"/>
    <lineage>
        <taxon>Bacteria</taxon>
        <taxon>Bacillati</taxon>
        <taxon>Bacillota</taxon>
        <taxon>Bacilli</taxon>
        <taxon>Bacillales</taxon>
        <taxon>Paenibacillaceae</taxon>
        <taxon>Paenibacillus</taxon>
    </lineage>
</organism>
<dbReference type="Proteomes" id="UP001597180">
    <property type="component" value="Unassembled WGS sequence"/>
</dbReference>
<dbReference type="EMBL" id="JBHTLU010000012">
    <property type="protein sequence ID" value="MFD1219482.1"/>
    <property type="molecule type" value="Genomic_DNA"/>
</dbReference>
<keyword evidence="2" id="KW-1185">Reference proteome</keyword>
<accession>A0ABW3UGV8</accession>
<protein>
    <recommendedName>
        <fullName evidence="3">Phage capsid protein</fullName>
    </recommendedName>
</protein>
<evidence type="ECO:0000313" key="2">
    <source>
        <dbReference type="Proteomes" id="UP001597180"/>
    </source>
</evidence>
<evidence type="ECO:0008006" key="3">
    <source>
        <dbReference type="Google" id="ProtNLM"/>
    </source>
</evidence>
<proteinExistence type="predicted"/>